<evidence type="ECO:0000256" key="3">
    <source>
        <dbReference type="ARBA" id="ARBA00022777"/>
    </source>
</evidence>
<dbReference type="InterPro" id="IPR017508">
    <property type="entry name" value="HipA_N1"/>
</dbReference>
<evidence type="ECO:0000259" key="5">
    <source>
        <dbReference type="Pfam" id="PF13657"/>
    </source>
</evidence>
<keyword evidence="2" id="KW-0808">Transferase</keyword>
<protein>
    <submittedName>
        <fullName evidence="6">Type II toxin-antitoxin system HipA family toxin</fullName>
    </submittedName>
</protein>
<dbReference type="AlphaFoldDB" id="A0A5B8CQR1"/>
<dbReference type="InterPro" id="IPR052028">
    <property type="entry name" value="HipA_Ser/Thr_kinase"/>
</dbReference>
<dbReference type="OrthoDB" id="9805913at2"/>
<feature type="domain" description="HipA-like C-terminal" evidence="4">
    <location>
        <begin position="154"/>
        <end position="396"/>
    </location>
</feature>
<dbReference type="CDD" id="cd17808">
    <property type="entry name" value="HipA_Ec_like"/>
    <property type="match status" value="1"/>
</dbReference>
<organism evidence="6 7">
    <name type="scientific">Methylophilus medardicus</name>
    <dbReference type="NCBI Taxonomy" id="2588534"/>
    <lineage>
        <taxon>Bacteria</taxon>
        <taxon>Pseudomonadati</taxon>
        <taxon>Pseudomonadota</taxon>
        <taxon>Betaproteobacteria</taxon>
        <taxon>Nitrosomonadales</taxon>
        <taxon>Methylophilaceae</taxon>
        <taxon>Methylophilus</taxon>
    </lineage>
</organism>
<dbReference type="InterPro" id="IPR012893">
    <property type="entry name" value="HipA-like_C"/>
</dbReference>
<keyword evidence="7" id="KW-1185">Reference proteome</keyword>
<feature type="domain" description="HipA N-terminal subdomain 1" evidence="5">
    <location>
        <begin position="6"/>
        <end position="107"/>
    </location>
</feature>
<evidence type="ECO:0000313" key="7">
    <source>
        <dbReference type="Proteomes" id="UP000311008"/>
    </source>
</evidence>
<accession>A0A5B8CQR1</accession>
<dbReference type="PANTHER" id="PTHR37419">
    <property type="entry name" value="SERINE/THREONINE-PROTEIN KINASE TOXIN HIPA"/>
    <property type="match status" value="1"/>
</dbReference>
<dbReference type="NCBIfam" id="TIGR03071">
    <property type="entry name" value="couple_hipA"/>
    <property type="match status" value="1"/>
</dbReference>
<dbReference type="EMBL" id="CP040946">
    <property type="protein sequence ID" value="QDC43603.1"/>
    <property type="molecule type" value="Genomic_DNA"/>
</dbReference>
<evidence type="ECO:0000259" key="4">
    <source>
        <dbReference type="Pfam" id="PF07804"/>
    </source>
</evidence>
<dbReference type="PANTHER" id="PTHR37419:SF1">
    <property type="entry name" value="SERINE_THREONINE-PROTEIN KINASE TOXIN HIPA"/>
    <property type="match status" value="1"/>
</dbReference>
<dbReference type="Pfam" id="PF07804">
    <property type="entry name" value="HipA_C"/>
    <property type="match status" value="1"/>
</dbReference>
<name>A0A5B8CQR1_9PROT</name>
<evidence type="ECO:0000256" key="1">
    <source>
        <dbReference type="ARBA" id="ARBA00010164"/>
    </source>
</evidence>
<proteinExistence type="inferred from homology"/>
<dbReference type="GO" id="GO:0005829">
    <property type="term" value="C:cytosol"/>
    <property type="evidence" value="ECO:0007669"/>
    <property type="project" value="TreeGrafter"/>
</dbReference>
<gene>
    <name evidence="6" type="ORF">FIU01_03075</name>
</gene>
<evidence type="ECO:0000256" key="2">
    <source>
        <dbReference type="ARBA" id="ARBA00022679"/>
    </source>
</evidence>
<evidence type="ECO:0000313" key="6">
    <source>
        <dbReference type="EMBL" id="QDC43603.1"/>
    </source>
</evidence>
<sequence>MVIQALNVWMNGQLVGTWAQGNRRSSKFQYDANWIKSAYARPLSNALPMSTVDGIITGQEVTDYFDNLLPDSVDIRKRIQSSFKTQSTEAFNLLEAIGRDCVGAVQLLPVGETPAAFEEVHGQPLSDAQISQLLIAASSGRTLGQIFDEASFRISIAGAQEKTALLRVKQQWLRPLGATPTTHILKLPLGLIGGEQRFDMTDSIENEWLCAQILKKLGFNIANTEIGNFDGTKALVVERFDRKWVDDDKWIARIPQEDFCQVFGLPSELKYEDHGGPSIEKIMRYLTASISAHDDRLHFLKTQFVFWLLAATDGHAKNFSVAIQPGGAFQLTALYDVLSAWPIIGSERNQLPYKKAKLAMAIRTKNAQYKISEIYPRHWKAFCAKLGVPEAFDEMYTIASNIVPAIEEIATSLPARFPMQLIESIKHGVSEHASRFLSMEEAV</sequence>
<comment type="similarity">
    <text evidence="1">Belongs to the HipA Ser/Thr kinase family.</text>
</comment>
<keyword evidence="3" id="KW-0418">Kinase</keyword>
<reference evidence="7" key="1">
    <citation type="journal article" date="2019" name="ISME J.">
        <title>Evolution in action: habitat transition from sediment to the pelagial leads to genome streamlining in Methylophilaceae.</title>
        <authorList>
            <person name="Salcher M."/>
            <person name="Schaefle D."/>
            <person name="Kaspar M."/>
            <person name="Neuenschwander S.M."/>
            <person name="Ghai R."/>
        </authorList>
    </citation>
    <scope>NUCLEOTIDE SEQUENCE [LARGE SCALE GENOMIC DNA]</scope>
    <source>
        <strain evidence="7">MMS-M-51</strain>
    </source>
</reference>
<dbReference type="KEGG" id="mmec:FIU01_03075"/>
<dbReference type="GO" id="GO:0004674">
    <property type="term" value="F:protein serine/threonine kinase activity"/>
    <property type="evidence" value="ECO:0007669"/>
    <property type="project" value="TreeGrafter"/>
</dbReference>
<dbReference type="Pfam" id="PF13657">
    <property type="entry name" value="Couple_hipA"/>
    <property type="match status" value="1"/>
</dbReference>
<dbReference type="Proteomes" id="UP000311008">
    <property type="component" value="Chromosome"/>
</dbReference>
<dbReference type="RefSeq" id="WP_140002861.1">
    <property type="nucleotide sequence ID" value="NZ_CP040946.1"/>
</dbReference>